<keyword evidence="4" id="KW-0677">Repeat</keyword>
<evidence type="ECO:0000256" key="6">
    <source>
        <dbReference type="ARBA" id="ARBA00022803"/>
    </source>
</evidence>
<evidence type="ECO:0000313" key="11">
    <source>
        <dbReference type="EMBL" id="KAL0484331.1"/>
    </source>
</evidence>
<protein>
    <recommendedName>
        <fullName evidence="7">E3 ubiquitin-protein ligase CHIP</fullName>
        <ecNumber evidence="2">2.3.2.27</ecNumber>
    </recommendedName>
    <alternativeName>
        <fullName evidence="8">RING-type E3 ubiquitin transferase CHIP</fullName>
    </alternativeName>
</protein>
<dbReference type="InterPro" id="IPR003613">
    <property type="entry name" value="Ubox_domain"/>
</dbReference>
<evidence type="ECO:0000256" key="4">
    <source>
        <dbReference type="ARBA" id="ARBA00022737"/>
    </source>
</evidence>
<dbReference type="GO" id="GO:0043161">
    <property type="term" value="P:proteasome-mediated ubiquitin-dependent protein catabolic process"/>
    <property type="evidence" value="ECO:0007669"/>
    <property type="project" value="TreeGrafter"/>
</dbReference>
<dbReference type="Proteomes" id="UP001431209">
    <property type="component" value="Unassembled WGS sequence"/>
</dbReference>
<gene>
    <name evidence="11" type="ORF">AKO1_004988</name>
</gene>
<evidence type="ECO:0000256" key="2">
    <source>
        <dbReference type="ARBA" id="ARBA00012483"/>
    </source>
</evidence>
<dbReference type="InterPro" id="IPR011990">
    <property type="entry name" value="TPR-like_helical_dom_sf"/>
</dbReference>
<keyword evidence="12" id="KW-1185">Reference proteome</keyword>
<dbReference type="InterPro" id="IPR019734">
    <property type="entry name" value="TPR_rpt"/>
</dbReference>
<dbReference type="PANTHER" id="PTHR46803:SF2">
    <property type="entry name" value="E3 UBIQUITIN-PROTEIN LIGASE CHIP"/>
    <property type="match status" value="1"/>
</dbReference>
<dbReference type="PROSITE" id="PS51698">
    <property type="entry name" value="U_BOX"/>
    <property type="match status" value="1"/>
</dbReference>
<accession>A0AAW2Z3K1</accession>
<dbReference type="Pfam" id="PF04564">
    <property type="entry name" value="U-box"/>
    <property type="match status" value="1"/>
</dbReference>
<dbReference type="SMART" id="SM00504">
    <property type="entry name" value="Ubox"/>
    <property type="match status" value="1"/>
</dbReference>
<dbReference type="AlphaFoldDB" id="A0AAW2Z3K1"/>
<evidence type="ECO:0000256" key="3">
    <source>
        <dbReference type="ARBA" id="ARBA00022679"/>
    </source>
</evidence>
<dbReference type="SMART" id="SM00028">
    <property type="entry name" value="TPR"/>
    <property type="match status" value="3"/>
</dbReference>
<sequence length="263" mass="31101">MDSGRAAKHLKDKGNRCYAEHKYKDAIRLYTQAIEHDPDCDILYSNRAISYFKIDEYKESENDSRRAIQIDSKSVKGHYYLAQSLEKQCKLDEADNSYYKALVLSKEKSVREDLFLSIQESLFGLRRKKSQRDVDLQLKVVKDVKKYTMKMMDRCEELDPTIEIEEHSLKRYQLNSFFEQKEQQHAQSEAPDYLCCKITFDIMRDPWITPSGVTYEKKAIKEHLEFHSFDPVTREPCKLADIRPNLLAKEMIEDYLKKNPNLF</sequence>
<evidence type="ECO:0000256" key="1">
    <source>
        <dbReference type="ARBA" id="ARBA00000900"/>
    </source>
</evidence>
<dbReference type="EC" id="2.3.2.27" evidence="2"/>
<dbReference type="InterPro" id="IPR045202">
    <property type="entry name" value="CHIP_RING-Ubox"/>
</dbReference>
<dbReference type="GO" id="GO:0006515">
    <property type="term" value="P:protein quality control for misfolded or incompletely synthesized proteins"/>
    <property type="evidence" value="ECO:0007669"/>
    <property type="project" value="TreeGrafter"/>
</dbReference>
<dbReference type="Gene3D" id="1.25.40.10">
    <property type="entry name" value="Tetratricopeptide repeat domain"/>
    <property type="match status" value="1"/>
</dbReference>
<dbReference type="GO" id="GO:0000209">
    <property type="term" value="P:protein polyubiquitination"/>
    <property type="evidence" value="ECO:0007669"/>
    <property type="project" value="TreeGrafter"/>
</dbReference>
<dbReference type="InterPro" id="IPR013083">
    <property type="entry name" value="Znf_RING/FYVE/PHD"/>
</dbReference>
<comment type="catalytic activity">
    <reaction evidence="1">
        <text>S-ubiquitinyl-[E2 ubiquitin-conjugating enzyme]-L-cysteine + [acceptor protein]-L-lysine = [E2 ubiquitin-conjugating enzyme]-L-cysteine + N(6)-ubiquitinyl-[acceptor protein]-L-lysine.</text>
        <dbReference type="EC" id="2.3.2.27"/>
    </reaction>
</comment>
<dbReference type="GO" id="GO:0051087">
    <property type="term" value="F:protein-folding chaperone binding"/>
    <property type="evidence" value="ECO:0007669"/>
    <property type="project" value="TreeGrafter"/>
</dbReference>
<keyword evidence="6 9" id="KW-0802">TPR repeat</keyword>
<dbReference type="GO" id="GO:0005737">
    <property type="term" value="C:cytoplasm"/>
    <property type="evidence" value="ECO:0007669"/>
    <property type="project" value="TreeGrafter"/>
</dbReference>
<dbReference type="GO" id="GO:0061630">
    <property type="term" value="F:ubiquitin protein ligase activity"/>
    <property type="evidence" value="ECO:0007669"/>
    <property type="project" value="UniProtKB-EC"/>
</dbReference>
<evidence type="ECO:0000259" key="10">
    <source>
        <dbReference type="PROSITE" id="PS51698"/>
    </source>
</evidence>
<dbReference type="Gene3D" id="3.30.40.10">
    <property type="entry name" value="Zinc/RING finger domain, C3HC4 (zinc finger)"/>
    <property type="match status" value="1"/>
</dbReference>
<organism evidence="11 12">
    <name type="scientific">Acrasis kona</name>
    <dbReference type="NCBI Taxonomy" id="1008807"/>
    <lineage>
        <taxon>Eukaryota</taxon>
        <taxon>Discoba</taxon>
        <taxon>Heterolobosea</taxon>
        <taxon>Tetramitia</taxon>
        <taxon>Eutetramitia</taxon>
        <taxon>Acrasidae</taxon>
        <taxon>Acrasis</taxon>
    </lineage>
</organism>
<evidence type="ECO:0000256" key="7">
    <source>
        <dbReference type="ARBA" id="ARBA00044534"/>
    </source>
</evidence>
<feature type="domain" description="U-box" evidence="10">
    <location>
        <begin position="189"/>
        <end position="262"/>
    </location>
</feature>
<evidence type="ECO:0000256" key="5">
    <source>
        <dbReference type="ARBA" id="ARBA00022786"/>
    </source>
</evidence>
<reference evidence="11 12" key="1">
    <citation type="submission" date="2024-03" db="EMBL/GenBank/DDBJ databases">
        <title>The Acrasis kona genome and developmental transcriptomes reveal deep origins of eukaryotic multicellular pathways.</title>
        <authorList>
            <person name="Sheikh S."/>
            <person name="Fu C.-J."/>
            <person name="Brown M.W."/>
            <person name="Baldauf S.L."/>
        </authorList>
    </citation>
    <scope>NUCLEOTIDE SEQUENCE [LARGE SCALE GENOMIC DNA]</scope>
    <source>
        <strain evidence="11 12">ATCC MYA-3509</strain>
    </source>
</reference>
<comment type="caution">
    <text evidence="11">The sequence shown here is derived from an EMBL/GenBank/DDBJ whole genome shotgun (WGS) entry which is preliminary data.</text>
</comment>
<evidence type="ECO:0000313" key="12">
    <source>
        <dbReference type="Proteomes" id="UP001431209"/>
    </source>
</evidence>
<name>A0AAW2Z3K1_9EUKA</name>
<evidence type="ECO:0000256" key="9">
    <source>
        <dbReference type="PROSITE-ProRule" id="PRU00339"/>
    </source>
</evidence>
<keyword evidence="3" id="KW-0808">Transferase</keyword>
<evidence type="ECO:0000256" key="8">
    <source>
        <dbReference type="ARBA" id="ARBA00044543"/>
    </source>
</evidence>
<dbReference type="SUPFAM" id="SSF48452">
    <property type="entry name" value="TPR-like"/>
    <property type="match status" value="1"/>
</dbReference>
<dbReference type="GO" id="GO:0045862">
    <property type="term" value="P:positive regulation of proteolysis"/>
    <property type="evidence" value="ECO:0007669"/>
    <property type="project" value="TreeGrafter"/>
</dbReference>
<dbReference type="EMBL" id="JAOPGA020001034">
    <property type="protein sequence ID" value="KAL0484331.1"/>
    <property type="molecule type" value="Genomic_DNA"/>
</dbReference>
<dbReference type="SUPFAM" id="SSF57850">
    <property type="entry name" value="RING/U-box"/>
    <property type="match status" value="1"/>
</dbReference>
<dbReference type="CDD" id="cd16654">
    <property type="entry name" value="RING-Ubox_CHIP"/>
    <property type="match status" value="1"/>
</dbReference>
<dbReference type="GO" id="GO:0071218">
    <property type="term" value="P:cellular response to misfolded protein"/>
    <property type="evidence" value="ECO:0007669"/>
    <property type="project" value="TreeGrafter"/>
</dbReference>
<dbReference type="PROSITE" id="PS50005">
    <property type="entry name" value="TPR"/>
    <property type="match status" value="1"/>
</dbReference>
<keyword evidence="5" id="KW-0833">Ubl conjugation pathway</keyword>
<dbReference type="PANTHER" id="PTHR46803">
    <property type="entry name" value="E3 UBIQUITIN-PROTEIN LIGASE CHIP"/>
    <property type="match status" value="1"/>
</dbReference>
<proteinExistence type="predicted"/>
<feature type="repeat" description="TPR" evidence="9">
    <location>
        <begin position="7"/>
        <end position="40"/>
    </location>
</feature>